<evidence type="ECO:0000256" key="1">
    <source>
        <dbReference type="SAM" id="MobiDB-lite"/>
    </source>
</evidence>
<dbReference type="AlphaFoldDB" id="A0A8J9TLW4"/>
<feature type="region of interest" description="Disordered" evidence="1">
    <location>
        <begin position="360"/>
        <end position="385"/>
    </location>
</feature>
<feature type="compositionally biased region" description="Polar residues" evidence="1">
    <location>
        <begin position="99"/>
        <end position="112"/>
    </location>
</feature>
<feature type="region of interest" description="Disordered" evidence="1">
    <location>
        <begin position="64"/>
        <end position="117"/>
    </location>
</feature>
<protein>
    <submittedName>
        <fullName evidence="2">Uncharacterized protein</fullName>
    </submittedName>
</protein>
<name>A0A8J9TLW4_PHATR</name>
<organism evidence="2">
    <name type="scientific">Phaeodactylum tricornutum</name>
    <name type="common">Diatom</name>
    <dbReference type="NCBI Taxonomy" id="2850"/>
    <lineage>
        <taxon>Eukaryota</taxon>
        <taxon>Sar</taxon>
        <taxon>Stramenopiles</taxon>
        <taxon>Ochrophyta</taxon>
        <taxon>Bacillariophyta</taxon>
        <taxon>Bacillariophyceae</taxon>
        <taxon>Bacillariophycidae</taxon>
        <taxon>Naviculales</taxon>
        <taxon>Phaeodactylaceae</taxon>
        <taxon>Phaeodactylum</taxon>
    </lineage>
</organism>
<feature type="compositionally biased region" description="Basic and acidic residues" evidence="1">
    <location>
        <begin position="85"/>
        <end position="98"/>
    </location>
</feature>
<dbReference type="OMA" id="DRTEMNS"/>
<gene>
    <name evidence="2" type="ORF">PTTT1_LOCUS22799</name>
</gene>
<dbReference type="EMBL" id="OU594960">
    <property type="protein sequence ID" value="CAG9283440.1"/>
    <property type="molecule type" value="Genomic_DNA"/>
</dbReference>
<sequence>MDLLAEYGSSEDDADDPVSARRGGDIPEPLSTKHADAPITSTRLRRGPKILSLQAVLPPHIFERLTQSSGVSHDDDSDDDDNDVSNERQRRGAPERHSTQTTVSSTPASSLKGTDPGLSDLLSALRAAPTAGSILRAPSKPAGADSQPLGAAFLSSSSTTTTKVTTSSTTIVRDIHGTAATRTDDRGESDIIPVVTTTTTPARRVPLAAAPRVSAAPLVSRTIPPSNSLQSSSTASDPTARPTNDNNKNDDEYNHTRNPSNPPSRKALEQALRHGNLSAVWDDPNRISVAQAAPDRHTPVPERAAPSHGVKVVPTALYDPSVGANVLVNTTGGRPHLPSRGKNQIHTLLQSAAALERQRAQQGGVAGSATLGKTHRANAKRKYGW</sequence>
<feature type="compositionally biased region" description="Basic residues" evidence="1">
    <location>
        <begin position="373"/>
        <end position="385"/>
    </location>
</feature>
<feature type="compositionally biased region" description="Basic and acidic residues" evidence="1">
    <location>
        <begin position="18"/>
        <end position="36"/>
    </location>
</feature>
<reference evidence="2" key="1">
    <citation type="submission" date="2022-02" db="EMBL/GenBank/DDBJ databases">
        <authorList>
            <person name="Giguere J D."/>
        </authorList>
    </citation>
    <scope>NUCLEOTIDE SEQUENCE</scope>
    <source>
        <strain evidence="2">CCAP 1055/1</strain>
    </source>
</reference>
<feature type="compositionally biased region" description="Acidic residues" evidence="1">
    <location>
        <begin position="75"/>
        <end position="84"/>
    </location>
</feature>
<proteinExistence type="predicted"/>
<feature type="compositionally biased region" description="Low complexity" evidence="1">
    <location>
        <begin position="203"/>
        <end position="220"/>
    </location>
</feature>
<feature type="region of interest" description="Disordered" evidence="1">
    <location>
        <begin position="1"/>
        <end position="50"/>
    </location>
</feature>
<feature type="region of interest" description="Disordered" evidence="1">
    <location>
        <begin position="203"/>
        <end position="268"/>
    </location>
</feature>
<evidence type="ECO:0000313" key="2">
    <source>
        <dbReference type="EMBL" id="CAG9283440.1"/>
    </source>
</evidence>
<feature type="compositionally biased region" description="Polar residues" evidence="1">
    <location>
        <begin position="223"/>
        <end position="246"/>
    </location>
</feature>
<dbReference type="Proteomes" id="UP000836788">
    <property type="component" value="Chromosome 19"/>
</dbReference>
<accession>A0A8J9TLW4</accession>